<reference evidence="16 17" key="1">
    <citation type="journal article" date="2018" name="Evol. Lett.">
        <title>Horizontal gene cluster transfer increased hallucinogenic mushroom diversity.</title>
        <authorList>
            <person name="Reynolds H.T."/>
            <person name="Vijayakumar V."/>
            <person name="Gluck-Thaler E."/>
            <person name="Korotkin H.B."/>
            <person name="Matheny P.B."/>
            <person name="Slot J.C."/>
        </authorList>
    </citation>
    <scope>NUCLEOTIDE SEQUENCE [LARGE SCALE GENOMIC DNA]</scope>
    <source>
        <strain evidence="16 17">2629</strain>
    </source>
</reference>
<evidence type="ECO:0000256" key="15">
    <source>
        <dbReference type="SAM" id="SignalP"/>
    </source>
</evidence>
<evidence type="ECO:0000256" key="7">
    <source>
        <dbReference type="ARBA" id="ARBA00022723"/>
    </source>
</evidence>
<dbReference type="GO" id="GO:0016705">
    <property type="term" value="F:oxidoreductase activity, acting on paired donors, with incorporation or reduction of molecular oxygen"/>
    <property type="evidence" value="ECO:0007669"/>
    <property type="project" value="InterPro"/>
</dbReference>
<evidence type="ECO:0000256" key="5">
    <source>
        <dbReference type="ARBA" id="ARBA00022617"/>
    </source>
</evidence>
<evidence type="ECO:0000256" key="13">
    <source>
        <dbReference type="PIRSR" id="PIRSR602401-1"/>
    </source>
</evidence>
<accession>A0A409WT00</accession>
<evidence type="ECO:0000313" key="16">
    <source>
        <dbReference type="EMBL" id="PPQ81654.1"/>
    </source>
</evidence>
<keyword evidence="5 13" id="KW-0349">Heme</keyword>
<feature type="non-terminal residue" evidence="16">
    <location>
        <position position="1"/>
    </location>
</feature>
<dbReference type="PRINTS" id="PR00385">
    <property type="entry name" value="P450"/>
</dbReference>
<comment type="cofactor">
    <cofactor evidence="1 13">
        <name>heme</name>
        <dbReference type="ChEBI" id="CHEBI:30413"/>
    </cofactor>
</comment>
<dbReference type="EMBL" id="NHTK01005255">
    <property type="protein sequence ID" value="PPQ81654.1"/>
    <property type="molecule type" value="Genomic_DNA"/>
</dbReference>
<evidence type="ECO:0000256" key="1">
    <source>
        <dbReference type="ARBA" id="ARBA00001971"/>
    </source>
</evidence>
<keyword evidence="15" id="KW-0732">Signal</keyword>
<feature type="signal peptide" evidence="15">
    <location>
        <begin position="1"/>
        <end position="29"/>
    </location>
</feature>
<dbReference type="InterPro" id="IPR001128">
    <property type="entry name" value="Cyt_P450"/>
</dbReference>
<evidence type="ECO:0000256" key="8">
    <source>
        <dbReference type="ARBA" id="ARBA00022989"/>
    </source>
</evidence>
<dbReference type="InterPro" id="IPR017972">
    <property type="entry name" value="Cyt_P450_CS"/>
</dbReference>
<keyword evidence="9 14" id="KW-0560">Oxidoreductase</keyword>
<evidence type="ECO:0000313" key="17">
    <source>
        <dbReference type="Proteomes" id="UP000284842"/>
    </source>
</evidence>
<dbReference type="AlphaFoldDB" id="A0A409WT00"/>
<sequence>LFLLAGHETSAHTLCFALVLIAAHPDVQAKILIEAMALWPEGPPTLDYFTHFKDSKTHLEYTHGVMYETLRLHPPVTRLGKRVNRPTTIPGHRFDVDEVSGCLRNVEEFQTPVDVGGVIVLDIYGLHLNPMYWGTDAAKFQPERFIDREGYTWPRDGFAAFSLGPRTCIGQRFAVAEVVCVIAALVRQFEILLPTSCSGSPVESEEMMERMLAWKTGVTISPKDARIRLMRRQD</sequence>
<keyword evidence="11 14" id="KW-0503">Monooxygenase</keyword>
<evidence type="ECO:0000256" key="2">
    <source>
        <dbReference type="ARBA" id="ARBA00004370"/>
    </source>
</evidence>
<dbReference type="OrthoDB" id="1470350at2759"/>
<dbReference type="PANTHER" id="PTHR24305">
    <property type="entry name" value="CYTOCHROME P450"/>
    <property type="match status" value="1"/>
</dbReference>
<name>A0A409WT00_9AGAR</name>
<dbReference type="InterPro" id="IPR050121">
    <property type="entry name" value="Cytochrome_P450_monoxygenase"/>
</dbReference>
<keyword evidence="10 13" id="KW-0408">Iron</keyword>
<comment type="similarity">
    <text evidence="4 14">Belongs to the cytochrome P450 family.</text>
</comment>
<dbReference type="GO" id="GO:0004497">
    <property type="term" value="F:monooxygenase activity"/>
    <property type="evidence" value="ECO:0007669"/>
    <property type="project" value="UniProtKB-KW"/>
</dbReference>
<keyword evidence="6" id="KW-0812">Transmembrane</keyword>
<evidence type="ECO:0000256" key="3">
    <source>
        <dbReference type="ARBA" id="ARBA00004721"/>
    </source>
</evidence>
<evidence type="ECO:0000256" key="12">
    <source>
        <dbReference type="ARBA" id="ARBA00023136"/>
    </source>
</evidence>
<proteinExistence type="inferred from homology"/>
<keyword evidence="8" id="KW-1133">Transmembrane helix</keyword>
<dbReference type="SUPFAM" id="SSF48264">
    <property type="entry name" value="Cytochrome P450"/>
    <property type="match status" value="1"/>
</dbReference>
<dbReference type="GO" id="GO:0020037">
    <property type="term" value="F:heme binding"/>
    <property type="evidence" value="ECO:0007669"/>
    <property type="project" value="InterPro"/>
</dbReference>
<evidence type="ECO:0000256" key="11">
    <source>
        <dbReference type="ARBA" id="ARBA00023033"/>
    </source>
</evidence>
<evidence type="ECO:0000256" key="10">
    <source>
        <dbReference type="ARBA" id="ARBA00023004"/>
    </source>
</evidence>
<dbReference type="PROSITE" id="PS00086">
    <property type="entry name" value="CYTOCHROME_P450"/>
    <property type="match status" value="1"/>
</dbReference>
<dbReference type="PRINTS" id="PR00463">
    <property type="entry name" value="EP450I"/>
</dbReference>
<dbReference type="PANTHER" id="PTHR24305:SF166">
    <property type="entry name" value="CYTOCHROME P450 12A4, MITOCHONDRIAL-RELATED"/>
    <property type="match status" value="1"/>
</dbReference>
<keyword evidence="7 13" id="KW-0479">Metal-binding</keyword>
<dbReference type="Proteomes" id="UP000284842">
    <property type="component" value="Unassembled WGS sequence"/>
</dbReference>
<dbReference type="Pfam" id="PF00067">
    <property type="entry name" value="p450"/>
    <property type="match status" value="2"/>
</dbReference>
<gene>
    <name evidence="16" type="ORF">CVT24_002832</name>
</gene>
<keyword evidence="17" id="KW-1185">Reference proteome</keyword>
<comment type="caution">
    <text evidence="16">The sequence shown here is derived from an EMBL/GenBank/DDBJ whole genome shotgun (WGS) entry which is preliminary data.</text>
</comment>
<organism evidence="16 17">
    <name type="scientific">Panaeolus cyanescens</name>
    <dbReference type="NCBI Taxonomy" id="181874"/>
    <lineage>
        <taxon>Eukaryota</taxon>
        <taxon>Fungi</taxon>
        <taxon>Dikarya</taxon>
        <taxon>Basidiomycota</taxon>
        <taxon>Agaricomycotina</taxon>
        <taxon>Agaricomycetes</taxon>
        <taxon>Agaricomycetidae</taxon>
        <taxon>Agaricales</taxon>
        <taxon>Agaricineae</taxon>
        <taxon>Galeropsidaceae</taxon>
        <taxon>Panaeolus</taxon>
    </lineage>
</organism>
<dbReference type="InParanoid" id="A0A409WT00"/>
<comment type="subcellular location">
    <subcellularLocation>
        <location evidence="2">Membrane</location>
    </subcellularLocation>
</comment>
<protein>
    <recommendedName>
        <fullName evidence="18">Cytochrome P450</fullName>
    </recommendedName>
</protein>
<feature type="chain" id="PRO_5019477815" description="Cytochrome P450" evidence="15">
    <location>
        <begin position="30"/>
        <end position="234"/>
    </location>
</feature>
<comment type="pathway">
    <text evidence="3">Secondary metabolite biosynthesis; terpenoid biosynthesis.</text>
</comment>
<dbReference type="GO" id="GO:0016020">
    <property type="term" value="C:membrane"/>
    <property type="evidence" value="ECO:0007669"/>
    <property type="project" value="UniProtKB-SubCell"/>
</dbReference>
<evidence type="ECO:0000256" key="14">
    <source>
        <dbReference type="RuleBase" id="RU000461"/>
    </source>
</evidence>
<evidence type="ECO:0008006" key="18">
    <source>
        <dbReference type="Google" id="ProtNLM"/>
    </source>
</evidence>
<dbReference type="InterPro" id="IPR002401">
    <property type="entry name" value="Cyt_P450_E_grp-I"/>
</dbReference>
<dbReference type="GO" id="GO:0005506">
    <property type="term" value="F:iron ion binding"/>
    <property type="evidence" value="ECO:0007669"/>
    <property type="project" value="InterPro"/>
</dbReference>
<dbReference type="InterPro" id="IPR036396">
    <property type="entry name" value="Cyt_P450_sf"/>
</dbReference>
<evidence type="ECO:0000256" key="6">
    <source>
        <dbReference type="ARBA" id="ARBA00022692"/>
    </source>
</evidence>
<evidence type="ECO:0000256" key="4">
    <source>
        <dbReference type="ARBA" id="ARBA00010617"/>
    </source>
</evidence>
<dbReference type="STRING" id="181874.A0A409WT00"/>
<keyword evidence="12" id="KW-0472">Membrane</keyword>
<feature type="binding site" description="axial binding residue" evidence="13">
    <location>
        <position position="168"/>
    </location>
    <ligand>
        <name>heme</name>
        <dbReference type="ChEBI" id="CHEBI:30413"/>
    </ligand>
    <ligandPart>
        <name>Fe</name>
        <dbReference type="ChEBI" id="CHEBI:18248"/>
    </ligandPart>
</feature>
<evidence type="ECO:0000256" key="9">
    <source>
        <dbReference type="ARBA" id="ARBA00023002"/>
    </source>
</evidence>
<dbReference type="Gene3D" id="1.10.630.10">
    <property type="entry name" value="Cytochrome P450"/>
    <property type="match status" value="1"/>
</dbReference>